<gene>
    <name evidence="1" type="ORF">SAMN04487950_2202</name>
</gene>
<evidence type="ECO:0000313" key="2">
    <source>
        <dbReference type="Proteomes" id="UP000199607"/>
    </source>
</evidence>
<proteinExistence type="predicted"/>
<keyword evidence="2" id="KW-1185">Reference proteome</keyword>
<organism evidence="1 2">
    <name type="scientific">Halogranum rubrum</name>
    <dbReference type="NCBI Taxonomy" id="553466"/>
    <lineage>
        <taxon>Archaea</taxon>
        <taxon>Methanobacteriati</taxon>
        <taxon>Methanobacteriota</taxon>
        <taxon>Stenosarchaea group</taxon>
        <taxon>Halobacteria</taxon>
        <taxon>Halobacteriales</taxon>
        <taxon>Haloferacaceae</taxon>
    </lineage>
</organism>
<dbReference type="RefSeq" id="WP_089869292.1">
    <property type="nucleotide sequence ID" value="NZ_FOTC01000002.1"/>
</dbReference>
<reference evidence="2" key="1">
    <citation type="submission" date="2016-10" db="EMBL/GenBank/DDBJ databases">
        <authorList>
            <person name="Varghese N."/>
            <person name="Submissions S."/>
        </authorList>
    </citation>
    <scope>NUCLEOTIDE SEQUENCE [LARGE SCALE GENOMIC DNA]</scope>
    <source>
        <strain evidence="2">CGMCC 1.7738</strain>
    </source>
</reference>
<dbReference type="EMBL" id="FOTC01000002">
    <property type="protein sequence ID" value="SFL05486.1"/>
    <property type="molecule type" value="Genomic_DNA"/>
</dbReference>
<name>A0A1I4ELZ5_9EURY</name>
<dbReference type="Proteomes" id="UP000199607">
    <property type="component" value="Unassembled WGS sequence"/>
</dbReference>
<protein>
    <submittedName>
        <fullName evidence="1">Uncharacterized protein</fullName>
    </submittedName>
</protein>
<evidence type="ECO:0000313" key="1">
    <source>
        <dbReference type="EMBL" id="SFL05486.1"/>
    </source>
</evidence>
<accession>A0A1I4ELZ5</accession>
<dbReference type="AlphaFoldDB" id="A0A1I4ELZ5"/>
<sequence length="83" mass="9243">MLQCSRPGCGWQAFAPSAAAAQEQYLVHLVEAHATDVDAEIPDGMVQVHVGDDEWMTVSFDEATELHELKQSTDVSTRQRERD</sequence>